<evidence type="ECO:0000313" key="2">
    <source>
        <dbReference type="EMBL" id="MDT0686476.1"/>
    </source>
</evidence>
<dbReference type="Proteomes" id="UP001253848">
    <property type="component" value="Unassembled WGS sequence"/>
</dbReference>
<name>A0ABU3DRX7_9FLAO</name>
<dbReference type="EMBL" id="JAVRHN010000006">
    <property type="protein sequence ID" value="MDT0686476.1"/>
    <property type="molecule type" value="Genomic_DNA"/>
</dbReference>
<reference evidence="2 3" key="1">
    <citation type="submission" date="2023-09" db="EMBL/GenBank/DDBJ databases">
        <authorList>
            <person name="Rey-Velasco X."/>
        </authorList>
    </citation>
    <scope>NUCLEOTIDE SEQUENCE [LARGE SCALE GENOMIC DNA]</scope>
    <source>
        <strain evidence="2 3">F225</strain>
    </source>
</reference>
<dbReference type="PROSITE" id="PS51257">
    <property type="entry name" value="PROKAR_LIPOPROTEIN"/>
    <property type="match status" value="1"/>
</dbReference>
<evidence type="ECO:0000256" key="1">
    <source>
        <dbReference type="SAM" id="MobiDB-lite"/>
    </source>
</evidence>
<feature type="region of interest" description="Disordered" evidence="1">
    <location>
        <begin position="196"/>
        <end position="256"/>
    </location>
</feature>
<gene>
    <name evidence="2" type="ORF">RM541_08865</name>
</gene>
<sequence>MKNFTYTLTFVFGLLIISCGEDRQSDTEVPGREEITKTDVLETGSAALQKKGPFDPMNIYLVGFHPMKEDPFHQMEAHHFCTQVNEDFAQCALFDGNTEDAKLTGIEYIISEKLFETLPEEERKYWHPHNYEILSGQLVAPGLPDVADKELMESKMNSYGKTWHVWSTGTAGGEGEKIPLGDPMLAWSFNRDGEAKPGLVEERDKKMDIDSREKREERKDLIPQAKPQEGVDALKGEFPRPTQPIPGVESKKSSKN</sequence>
<organism evidence="2 3">
    <name type="scientific">Autumnicola psychrophila</name>
    <dbReference type="NCBI Taxonomy" id="3075592"/>
    <lineage>
        <taxon>Bacteria</taxon>
        <taxon>Pseudomonadati</taxon>
        <taxon>Bacteroidota</taxon>
        <taxon>Flavobacteriia</taxon>
        <taxon>Flavobacteriales</taxon>
        <taxon>Flavobacteriaceae</taxon>
        <taxon>Autumnicola</taxon>
    </lineage>
</organism>
<proteinExistence type="predicted"/>
<dbReference type="InterPro" id="IPR010686">
    <property type="entry name" value="OBAP-like"/>
</dbReference>
<dbReference type="PANTHER" id="PTHR31360">
    <property type="match status" value="1"/>
</dbReference>
<dbReference type="PANTHER" id="PTHR31360:SF0">
    <property type="entry name" value="OIL BODY-ASSOCIATED PROTEIN 1B"/>
    <property type="match status" value="1"/>
</dbReference>
<evidence type="ECO:0000313" key="3">
    <source>
        <dbReference type="Proteomes" id="UP001253848"/>
    </source>
</evidence>
<accession>A0ABU3DRX7</accession>
<dbReference type="Pfam" id="PF06884">
    <property type="entry name" value="DUF1264"/>
    <property type="match status" value="1"/>
</dbReference>
<feature type="compositionally biased region" description="Basic and acidic residues" evidence="1">
    <location>
        <begin position="196"/>
        <end position="221"/>
    </location>
</feature>
<protein>
    <submittedName>
        <fullName evidence="2">OBAP family protein</fullName>
    </submittedName>
</protein>
<dbReference type="RefSeq" id="WP_311499802.1">
    <property type="nucleotide sequence ID" value="NZ_JAVRHN010000006.1"/>
</dbReference>
<keyword evidence="3" id="KW-1185">Reference proteome</keyword>
<comment type="caution">
    <text evidence="2">The sequence shown here is derived from an EMBL/GenBank/DDBJ whole genome shotgun (WGS) entry which is preliminary data.</text>
</comment>